<dbReference type="PRINTS" id="PR00344">
    <property type="entry name" value="BCTRLSENSOR"/>
</dbReference>
<dbReference type="SUPFAM" id="SSF47384">
    <property type="entry name" value="Homodimeric domain of signal transducing histidine kinase"/>
    <property type="match status" value="1"/>
</dbReference>
<keyword evidence="5" id="KW-0808">Transferase</keyword>
<evidence type="ECO:0000256" key="6">
    <source>
        <dbReference type="ARBA" id="ARBA00022692"/>
    </source>
</evidence>
<dbReference type="CDD" id="cd00075">
    <property type="entry name" value="HATPase"/>
    <property type="match status" value="1"/>
</dbReference>
<evidence type="ECO:0000256" key="5">
    <source>
        <dbReference type="ARBA" id="ARBA00022679"/>
    </source>
</evidence>
<dbReference type="Gene3D" id="1.10.287.130">
    <property type="match status" value="1"/>
</dbReference>
<dbReference type="InterPro" id="IPR003661">
    <property type="entry name" value="HisK_dim/P_dom"/>
</dbReference>
<dbReference type="CDD" id="cd00082">
    <property type="entry name" value="HisKA"/>
    <property type="match status" value="1"/>
</dbReference>
<keyword evidence="7 12" id="KW-0418">Kinase</keyword>
<evidence type="ECO:0000256" key="10">
    <source>
        <dbReference type="SAM" id="Phobius"/>
    </source>
</evidence>
<evidence type="ECO:0000256" key="1">
    <source>
        <dbReference type="ARBA" id="ARBA00000085"/>
    </source>
</evidence>
<dbReference type="InterPro" id="IPR013727">
    <property type="entry name" value="2CSK_N"/>
</dbReference>
<feature type="transmembrane region" description="Helical" evidence="10">
    <location>
        <begin position="162"/>
        <end position="182"/>
    </location>
</feature>
<evidence type="ECO:0000313" key="12">
    <source>
        <dbReference type="EMBL" id="MBH1791540.1"/>
    </source>
</evidence>
<dbReference type="InterPro" id="IPR036097">
    <property type="entry name" value="HisK_dim/P_sf"/>
</dbReference>
<evidence type="ECO:0000256" key="2">
    <source>
        <dbReference type="ARBA" id="ARBA00004370"/>
    </source>
</evidence>
<evidence type="ECO:0000256" key="8">
    <source>
        <dbReference type="ARBA" id="ARBA00022989"/>
    </source>
</evidence>
<feature type="domain" description="Histidine kinase" evidence="11">
    <location>
        <begin position="247"/>
        <end position="460"/>
    </location>
</feature>
<dbReference type="InterPro" id="IPR036890">
    <property type="entry name" value="HATPase_C_sf"/>
</dbReference>
<keyword evidence="6 10" id="KW-0812">Transmembrane</keyword>
<dbReference type="Gene3D" id="3.30.565.10">
    <property type="entry name" value="Histidine kinase-like ATPase, C-terminal domain"/>
    <property type="match status" value="1"/>
</dbReference>
<dbReference type="Pfam" id="PF02518">
    <property type="entry name" value="HATPase_c"/>
    <property type="match status" value="1"/>
</dbReference>
<dbReference type="GO" id="GO:0000155">
    <property type="term" value="F:phosphorelay sensor kinase activity"/>
    <property type="evidence" value="ECO:0007669"/>
    <property type="project" value="InterPro"/>
</dbReference>
<name>A0AA40Y8A0_STEMA</name>
<dbReference type="EMBL" id="JADUOV010000013">
    <property type="protein sequence ID" value="MBH1791540.1"/>
    <property type="molecule type" value="Genomic_DNA"/>
</dbReference>
<accession>A0AA40Y8A0</accession>
<reference evidence="12" key="1">
    <citation type="submission" date="2020-11" db="EMBL/GenBank/DDBJ databases">
        <title>Enhanced detection system for hospital associated transmission using whole genome sequencing surveillance.</title>
        <authorList>
            <person name="Harrison L.H."/>
            <person name="Van Tyne D."/>
            <person name="Marsh J.W."/>
            <person name="Griffith M.P."/>
            <person name="Snyder D.J."/>
            <person name="Cooper V.S."/>
            <person name="Mustapha M."/>
        </authorList>
    </citation>
    <scope>NUCLEOTIDE SEQUENCE</scope>
    <source>
        <strain evidence="12">STEN00053</strain>
    </source>
</reference>
<dbReference type="PANTHER" id="PTHR45436:SF1">
    <property type="entry name" value="SENSOR PROTEIN QSEC"/>
    <property type="match status" value="1"/>
</dbReference>
<dbReference type="PROSITE" id="PS50109">
    <property type="entry name" value="HIS_KIN"/>
    <property type="match status" value="1"/>
</dbReference>
<evidence type="ECO:0000313" key="13">
    <source>
        <dbReference type="Proteomes" id="UP000634179"/>
    </source>
</evidence>
<dbReference type="SMART" id="SM00388">
    <property type="entry name" value="HisKA"/>
    <property type="match status" value="1"/>
</dbReference>
<evidence type="ECO:0000256" key="3">
    <source>
        <dbReference type="ARBA" id="ARBA00012438"/>
    </source>
</evidence>
<dbReference type="AlphaFoldDB" id="A0AA40Y8A0"/>
<gene>
    <name evidence="12" type="ORF">I5V89_16845</name>
</gene>
<dbReference type="RefSeq" id="WP_049419562.1">
    <property type="nucleotide sequence ID" value="NZ_JANKBX010000019.1"/>
</dbReference>
<comment type="subcellular location">
    <subcellularLocation>
        <location evidence="2">Membrane</location>
    </subcellularLocation>
</comment>
<comment type="catalytic activity">
    <reaction evidence="1">
        <text>ATP + protein L-histidine = ADP + protein N-phospho-L-histidine.</text>
        <dbReference type="EC" id="2.7.13.3"/>
    </reaction>
</comment>
<feature type="transmembrane region" description="Helical" evidence="10">
    <location>
        <begin position="16"/>
        <end position="39"/>
    </location>
</feature>
<evidence type="ECO:0000256" key="4">
    <source>
        <dbReference type="ARBA" id="ARBA00022553"/>
    </source>
</evidence>
<evidence type="ECO:0000256" key="9">
    <source>
        <dbReference type="ARBA" id="ARBA00023136"/>
    </source>
</evidence>
<keyword evidence="9 10" id="KW-0472">Membrane</keyword>
<proteinExistence type="predicted"/>
<dbReference type="InterPro" id="IPR004358">
    <property type="entry name" value="Sig_transdc_His_kin-like_C"/>
</dbReference>
<organism evidence="12 13">
    <name type="scientific">Stenotrophomonas maltophilia</name>
    <name type="common">Pseudomonas maltophilia</name>
    <name type="synonym">Xanthomonas maltophilia</name>
    <dbReference type="NCBI Taxonomy" id="40324"/>
    <lineage>
        <taxon>Bacteria</taxon>
        <taxon>Pseudomonadati</taxon>
        <taxon>Pseudomonadota</taxon>
        <taxon>Gammaproteobacteria</taxon>
        <taxon>Lysobacterales</taxon>
        <taxon>Lysobacteraceae</taxon>
        <taxon>Stenotrophomonas</taxon>
        <taxon>Stenotrophomonas maltophilia group</taxon>
    </lineage>
</organism>
<dbReference type="Pfam" id="PF08521">
    <property type="entry name" value="2CSK_N"/>
    <property type="match status" value="1"/>
</dbReference>
<evidence type="ECO:0000256" key="7">
    <source>
        <dbReference type="ARBA" id="ARBA00022777"/>
    </source>
</evidence>
<dbReference type="PANTHER" id="PTHR45436">
    <property type="entry name" value="SENSOR HISTIDINE KINASE YKOH"/>
    <property type="match status" value="1"/>
</dbReference>
<dbReference type="InterPro" id="IPR050428">
    <property type="entry name" value="TCS_sensor_his_kinase"/>
</dbReference>
<dbReference type="InterPro" id="IPR005467">
    <property type="entry name" value="His_kinase_dom"/>
</dbReference>
<keyword evidence="8 10" id="KW-1133">Transmembrane helix</keyword>
<dbReference type="GO" id="GO:0005886">
    <property type="term" value="C:plasma membrane"/>
    <property type="evidence" value="ECO:0007669"/>
    <property type="project" value="TreeGrafter"/>
</dbReference>
<protein>
    <recommendedName>
        <fullName evidence="3">histidine kinase</fullName>
        <ecNumber evidence="3">2.7.13.3</ecNumber>
    </recommendedName>
</protein>
<dbReference type="EC" id="2.7.13.3" evidence="3"/>
<dbReference type="SUPFAM" id="SSF55874">
    <property type="entry name" value="ATPase domain of HSP90 chaperone/DNA topoisomerase II/histidine kinase"/>
    <property type="match status" value="1"/>
</dbReference>
<dbReference type="Proteomes" id="UP000634179">
    <property type="component" value="Unassembled WGS sequence"/>
</dbReference>
<dbReference type="InterPro" id="IPR003594">
    <property type="entry name" value="HATPase_dom"/>
</dbReference>
<dbReference type="SMART" id="SM00387">
    <property type="entry name" value="HATPase_c"/>
    <property type="match status" value="1"/>
</dbReference>
<sequence>MTERVHSLRGLLLRRLWLPLLVLLLCSAVGSFALARFYAGQVYDRWLLDSAMSLSELVTVQDGRASIEITPAVSRMFSWDTADEVHGEVVDAEGGRLYGDLPEALPRPATSANSDDAVYYDARLRGQAVRMVEVVVSAGPGHDIRLRVAETLRKRHRLERKLLLASIPFQAAILALAAWLAWSGTGAAARHANQVARRLASPRPDPLAPLDPAQEAPRELWPAVEAYNALLQRLDAMQDAQRRFVSNAAHQLRTPLAAMQVELESSLRQHDPQAQQLALSGTLAGLARLQHLVNQLLMLSRSEDPHGSALPLQPVDLAALARGVVERYADRALAAGVDLGYEGPDDGVQVQGDPQLLREALGNLLDNALRYGAVPGVITLGLQRDAEGVQVWVDDDGTGIAEAERARVTERFYRASSEGDGCGLGLAIVAEIAQRHGAILMIETAPLGGARVGLRFRSRKHPDPRIPVDAHLGGRR</sequence>
<dbReference type="Pfam" id="PF00512">
    <property type="entry name" value="HisKA"/>
    <property type="match status" value="1"/>
</dbReference>
<comment type="caution">
    <text evidence="12">The sequence shown here is derived from an EMBL/GenBank/DDBJ whole genome shotgun (WGS) entry which is preliminary data.</text>
</comment>
<evidence type="ECO:0000259" key="11">
    <source>
        <dbReference type="PROSITE" id="PS50109"/>
    </source>
</evidence>
<keyword evidence="4" id="KW-0597">Phosphoprotein</keyword>